<sequence length="320" mass="36797">MKLVKTIFVLAVFLLMISSCLQEEKSNLILLSPEIPKDVPLIFAPDIITVDSLLEGSITFSPEMDEIFFNQRKPRESHNVYTIKWVNGSWTTPQLARFSTNTKYLDVHPRFNPQGNRLYFGSRRPLPDTTETSGFHQWYVDKNENGWGEPVPMAKPLVDRWIMCVTASENGNLYYTSREEGQKPENEGIYFALNQEGKLGPSQKMGKEINEPGTWIAHPYIAPDESYIIYDAERTSIPENGDLYISFNKNGVWSESYSLGPEINTDLSENAATVSPDGKYLFFSRGEEKVRDDGSTYWLADLYWVDFIRLRERIEKTNMK</sequence>
<dbReference type="InterPro" id="IPR011659">
    <property type="entry name" value="WD40"/>
</dbReference>
<evidence type="ECO:0000313" key="2">
    <source>
        <dbReference type="Proteomes" id="UP000291981"/>
    </source>
</evidence>
<comment type="caution">
    <text evidence="1">The sequence shown here is derived from an EMBL/GenBank/DDBJ whole genome shotgun (WGS) entry which is preliminary data.</text>
</comment>
<dbReference type="PROSITE" id="PS51257">
    <property type="entry name" value="PROKAR_LIPOPROTEIN"/>
    <property type="match status" value="1"/>
</dbReference>
<name>A0A4Q8QEJ8_9FLAO</name>
<dbReference type="AlphaFoldDB" id="A0A4Q8QEJ8"/>
<dbReference type="SUPFAM" id="SSF82171">
    <property type="entry name" value="DPP6 N-terminal domain-like"/>
    <property type="match status" value="1"/>
</dbReference>
<reference evidence="1 2" key="1">
    <citation type="submission" date="2019-02" db="EMBL/GenBank/DDBJ databases">
        <title>Draft genome sequence of Muricauda sp. 176CP4-71.</title>
        <authorList>
            <person name="Park J.-S."/>
        </authorList>
    </citation>
    <scope>NUCLEOTIDE SEQUENCE [LARGE SCALE GENOMIC DNA]</scope>
    <source>
        <strain evidence="1 2">176CP4-71</strain>
    </source>
</reference>
<keyword evidence="2" id="KW-1185">Reference proteome</keyword>
<gene>
    <name evidence="1" type="ORF">EW142_13110</name>
</gene>
<evidence type="ECO:0000313" key="1">
    <source>
        <dbReference type="EMBL" id="TAI47598.1"/>
    </source>
</evidence>
<proteinExistence type="predicted"/>
<dbReference type="Pfam" id="PF07676">
    <property type="entry name" value="PD40"/>
    <property type="match status" value="1"/>
</dbReference>
<dbReference type="EMBL" id="SGIU01000002">
    <property type="protein sequence ID" value="TAI47598.1"/>
    <property type="molecule type" value="Genomic_DNA"/>
</dbReference>
<dbReference type="OrthoDB" id="9809364at2"/>
<evidence type="ECO:0008006" key="3">
    <source>
        <dbReference type="Google" id="ProtNLM"/>
    </source>
</evidence>
<protein>
    <recommendedName>
        <fullName evidence="3">WD40-like Beta Propeller Repeat</fullName>
    </recommendedName>
</protein>
<organism evidence="1 2">
    <name type="scientific">Flagellimonas allohymeniacidonis</name>
    <dbReference type="NCBI Taxonomy" id="2517819"/>
    <lineage>
        <taxon>Bacteria</taxon>
        <taxon>Pseudomonadati</taxon>
        <taxon>Bacteroidota</taxon>
        <taxon>Flavobacteriia</taxon>
        <taxon>Flavobacteriales</taxon>
        <taxon>Flavobacteriaceae</taxon>
        <taxon>Flagellimonas</taxon>
    </lineage>
</organism>
<dbReference type="RefSeq" id="WP_130614549.1">
    <property type="nucleotide sequence ID" value="NZ_SGIU01000002.1"/>
</dbReference>
<accession>A0A4Q8QEJ8</accession>
<dbReference type="Proteomes" id="UP000291981">
    <property type="component" value="Unassembled WGS sequence"/>
</dbReference>